<protein>
    <submittedName>
        <fullName evidence="1">Uncharacterized protein</fullName>
    </submittedName>
</protein>
<sequence>MQPADKVAANFLAEDVLEPFAGYWLVIDDGRQNRDVEFTQIE</sequence>
<dbReference type="Proteomes" id="UP000238392">
    <property type="component" value="Unassembled WGS sequence"/>
</dbReference>
<keyword evidence="2" id="KW-1185">Reference proteome</keyword>
<dbReference type="EMBL" id="PVTQ01000025">
    <property type="protein sequence ID" value="PRY84336.1"/>
    <property type="molecule type" value="Genomic_DNA"/>
</dbReference>
<gene>
    <name evidence="1" type="ORF">CLV74_1255</name>
</gene>
<accession>A0A2T0WCF8</accession>
<dbReference type="AlphaFoldDB" id="A0A2T0WCF8"/>
<name>A0A2T0WCF8_9RHOB</name>
<reference evidence="1 2" key="1">
    <citation type="submission" date="2018-03" db="EMBL/GenBank/DDBJ databases">
        <title>Genomic Encyclopedia of Archaeal and Bacterial Type Strains, Phase II (KMG-II): from individual species to whole genera.</title>
        <authorList>
            <person name="Goeker M."/>
        </authorList>
    </citation>
    <scope>NUCLEOTIDE SEQUENCE [LARGE SCALE GENOMIC DNA]</scope>
    <source>
        <strain evidence="1 2">DSM 100212</strain>
    </source>
</reference>
<evidence type="ECO:0000313" key="1">
    <source>
        <dbReference type="EMBL" id="PRY84336.1"/>
    </source>
</evidence>
<comment type="caution">
    <text evidence="1">The sequence shown here is derived from an EMBL/GenBank/DDBJ whole genome shotgun (WGS) entry which is preliminary data.</text>
</comment>
<organism evidence="1 2">
    <name type="scientific">Donghicola tyrosinivorans</name>
    <dbReference type="NCBI Taxonomy" id="1652492"/>
    <lineage>
        <taxon>Bacteria</taxon>
        <taxon>Pseudomonadati</taxon>
        <taxon>Pseudomonadota</taxon>
        <taxon>Alphaproteobacteria</taxon>
        <taxon>Rhodobacterales</taxon>
        <taxon>Roseobacteraceae</taxon>
        <taxon>Donghicola</taxon>
    </lineage>
</organism>
<evidence type="ECO:0000313" key="2">
    <source>
        <dbReference type="Proteomes" id="UP000238392"/>
    </source>
</evidence>
<proteinExistence type="predicted"/>